<evidence type="ECO:0000313" key="6">
    <source>
        <dbReference type="EMBL" id="CUS13076.1"/>
    </source>
</evidence>
<dbReference type="SUPFAM" id="SSF50129">
    <property type="entry name" value="GroES-like"/>
    <property type="match status" value="1"/>
</dbReference>
<keyword evidence="4" id="KW-1133">Transmembrane helix</keyword>
<proteinExistence type="inferred from homology"/>
<keyword evidence="4" id="KW-0812">Transmembrane</keyword>
<dbReference type="PANTHER" id="PTHR45348:SF2">
    <property type="entry name" value="ZINC-TYPE ALCOHOL DEHYDROGENASE-LIKE PROTEIN C2E1P3.01"/>
    <property type="match status" value="1"/>
</dbReference>
<reference evidence="6" key="1">
    <citation type="submission" date="2015-10" db="EMBL/GenBank/DDBJ databases">
        <authorList>
            <person name="Regsiter A."/>
            <person name="william w."/>
        </authorList>
    </citation>
    <scope>NUCLEOTIDE SEQUENCE</scope>
    <source>
        <strain evidence="6">Montdore</strain>
    </source>
</reference>
<evidence type="ECO:0000256" key="2">
    <source>
        <dbReference type="ARBA" id="ARBA00023002"/>
    </source>
</evidence>
<dbReference type="InterPro" id="IPR047122">
    <property type="entry name" value="Trans-enoyl_RdTase-like"/>
</dbReference>
<feature type="region of interest" description="Disordered" evidence="3">
    <location>
        <begin position="128"/>
        <end position="147"/>
    </location>
</feature>
<evidence type="ECO:0000256" key="3">
    <source>
        <dbReference type="SAM" id="MobiDB-lite"/>
    </source>
</evidence>
<accession>A0A292PZT2</accession>
<keyword evidence="2" id="KW-0560">Oxidoreductase</keyword>
<dbReference type="InterPro" id="IPR011032">
    <property type="entry name" value="GroES-like_sf"/>
</dbReference>
<feature type="transmembrane region" description="Helical" evidence="4">
    <location>
        <begin position="21"/>
        <end position="41"/>
    </location>
</feature>
<evidence type="ECO:0000313" key="7">
    <source>
        <dbReference type="Proteomes" id="UP001412239"/>
    </source>
</evidence>
<comment type="similarity">
    <text evidence="1">Belongs to the zinc-containing alcohol dehydrogenase family.</text>
</comment>
<evidence type="ECO:0000256" key="1">
    <source>
        <dbReference type="ARBA" id="ARBA00008072"/>
    </source>
</evidence>
<dbReference type="EMBL" id="LN890978">
    <property type="protein sequence ID" value="CUS13076.1"/>
    <property type="molecule type" value="Genomic_DNA"/>
</dbReference>
<protein>
    <recommendedName>
        <fullName evidence="5">Alcohol dehydrogenase-like N-terminal domain-containing protein</fullName>
    </recommendedName>
</protein>
<gene>
    <name evidence="6" type="ORF">GSTUAT00002756001</name>
</gene>
<dbReference type="PANTHER" id="PTHR45348">
    <property type="entry name" value="HYPOTHETICAL OXIDOREDUCTASE (EUROFUNG)"/>
    <property type="match status" value="1"/>
</dbReference>
<dbReference type="Gene3D" id="3.90.180.10">
    <property type="entry name" value="Medium-chain alcohol dehydrogenases, catalytic domain"/>
    <property type="match status" value="1"/>
</dbReference>
<keyword evidence="7" id="KW-1185">Reference proteome</keyword>
<evidence type="ECO:0000259" key="5">
    <source>
        <dbReference type="Pfam" id="PF08240"/>
    </source>
</evidence>
<dbReference type="AlphaFoldDB" id="A0A292PZT2"/>
<organism evidence="6 7">
    <name type="scientific">Tuber aestivum</name>
    <name type="common">summer truffle</name>
    <dbReference type="NCBI Taxonomy" id="59557"/>
    <lineage>
        <taxon>Eukaryota</taxon>
        <taxon>Fungi</taxon>
        <taxon>Dikarya</taxon>
        <taxon>Ascomycota</taxon>
        <taxon>Pezizomycotina</taxon>
        <taxon>Pezizomycetes</taxon>
        <taxon>Pezizales</taxon>
        <taxon>Tuberaceae</taxon>
        <taxon>Tuber</taxon>
    </lineage>
</organism>
<feature type="compositionally biased region" description="Low complexity" evidence="3">
    <location>
        <begin position="138"/>
        <end position="147"/>
    </location>
</feature>
<name>A0A292PZT2_9PEZI</name>
<keyword evidence="4" id="KW-0472">Membrane</keyword>
<dbReference type="InterPro" id="IPR013154">
    <property type="entry name" value="ADH-like_N"/>
</dbReference>
<sequence>MRSPSSRAAHSDKKHHDSLYPFRKILISICTLCVLAYALYYKSAHDNLNTNSSDMSEAAYIPSAKAPLAVEKTEIPTLEDNEVLIKNEAIPLQPIDAKQARIGFIPPQYPAILSSGVAGTVVGSRNPNFSKGDRVLSHTHSNTNTSS</sequence>
<dbReference type="Proteomes" id="UP001412239">
    <property type="component" value="Unassembled WGS sequence"/>
</dbReference>
<dbReference type="GO" id="GO:0016651">
    <property type="term" value="F:oxidoreductase activity, acting on NAD(P)H"/>
    <property type="evidence" value="ECO:0007669"/>
    <property type="project" value="InterPro"/>
</dbReference>
<dbReference type="Pfam" id="PF08240">
    <property type="entry name" value="ADH_N"/>
    <property type="match status" value="1"/>
</dbReference>
<evidence type="ECO:0000256" key="4">
    <source>
        <dbReference type="SAM" id="Phobius"/>
    </source>
</evidence>
<feature type="domain" description="Alcohol dehydrogenase-like N-terminal" evidence="5">
    <location>
        <begin position="80"/>
        <end position="140"/>
    </location>
</feature>